<evidence type="ECO:0000313" key="3">
    <source>
        <dbReference type="Proteomes" id="UP000827986"/>
    </source>
</evidence>
<dbReference type="AlphaFoldDB" id="A0A9D3XCP0"/>
<dbReference type="EMBL" id="JAHDVG010000474">
    <property type="protein sequence ID" value="KAH1178099.1"/>
    <property type="molecule type" value="Genomic_DNA"/>
</dbReference>
<sequence length="69" mass="7931">DEINFEYINKEKHKEWQSVKNKMVQDILFHNGISPGLGKWTHEWSHPAKRGEKSTDQASLSCCLSDSSV</sequence>
<feature type="compositionally biased region" description="Polar residues" evidence="1">
    <location>
        <begin position="56"/>
        <end position="69"/>
    </location>
</feature>
<accession>A0A9D3XCP0</accession>
<dbReference type="Proteomes" id="UP000827986">
    <property type="component" value="Unassembled WGS sequence"/>
</dbReference>
<evidence type="ECO:0000313" key="2">
    <source>
        <dbReference type="EMBL" id="KAH1178099.1"/>
    </source>
</evidence>
<name>A0A9D3XCP0_9SAUR</name>
<comment type="caution">
    <text evidence="2">The sequence shown here is derived from an EMBL/GenBank/DDBJ whole genome shotgun (WGS) entry which is preliminary data.</text>
</comment>
<proteinExistence type="predicted"/>
<gene>
    <name evidence="2" type="ORF">KIL84_011801</name>
</gene>
<protein>
    <submittedName>
        <fullName evidence="2">Uncharacterized protein</fullName>
    </submittedName>
</protein>
<keyword evidence="3" id="KW-1185">Reference proteome</keyword>
<evidence type="ECO:0000256" key="1">
    <source>
        <dbReference type="SAM" id="MobiDB-lite"/>
    </source>
</evidence>
<feature type="compositionally biased region" description="Basic and acidic residues" evidence="1">
    <location>
        <begin position="44"/>
        <end position="55"/>
    </location>
</feature>
<reference evidence="2" key="1">
    <citation type="submission" date="2021-09" db="EMBL/GenBank/DDBJ databases">
        <title>The genome of Mauremys mutica provides insights into the evolution of semi-aquatic lifestyle.</title>
        <authorList>
            <person name="Gong S."/>
            <person name="Gao Y."/>
        </authorList>
    </citation>
    <scope>NUCLEOTIDE SEQUENCE</scope>
    <source>
        <strain evidence="2">MM-2020</strain>
        <tissue evidence="2">Muscle</tissue>
    </source>
</reference>
<feature type="non-terminal residue" evidence="2">
    <location>
        <position position="69"/>
    </location>
</feature>
<organism evidence="2 3">
    <name type="scientific">Mauremys mutica</name>
    <name type="common">yellowpond turtle</name>
    <dbReference type="NCBI Taxonomy" id="74926"/>
    <lineage>
        <taxon>Eukaryota</taxon>
        <taxon>Metazoa</taxon>
        <taxon>Chordata</taxon>
        <taxon>Craniata</taxon>
        <taxon>Vertebrata</taxon>
        <taxon>Euteleostomi</taxon>
        <taxon>Archelosauria</taxon>
        <taxon>Testudinata</taxon>
        <taxon>Testudines</taxon>
        <taxon>Cryptodira</taxon>
        <taxon>Durocryptodira</taxon>
        <taxon>Testudinoidea</taxon>
        <taxon>Geoemydidae</taxon>
        <taxon>Geoemydinae</taxon>
        <taxon>Mauremys</taxon>
    </lineage>
</organism>
<feature type="region of interest" description="Disordered" evidence="1">
    <location>
        <begin position="44"/>
        <end position="69"/>
    </location>
</feature>